<keyword evidence="2" id="KW-1185">Reference proteome</keyword>
<proteinExistence type="predicted"/>
<name>A0A2P1P8Z2_9RICK</name>
<dbReference type="OrthoDB" id="8663482at2"/>
<dbReference type="AlphaFoldDB" id="A0A2P1P8Z2"/>
<reference evidence="1 2" key="1">
    <citation type="submission" date="2018-03" db="EMBL/GenBank/DDBJ databases">
        <title>A gene transfer event suggests a long-term partnership between eustigmatophyte algae and a novel lineage of endosymbiotic bacteria.</title>
        <authorList>
            <person name="Yurchenko T."/>
            <person name="Sevcikova T."/>
            <person name="Pribyl P."/>
            <person name="El Karkouri K."/>
            <person name="Klimes V."/>
            <person name="Amaral R."/>
            <person name="Zbrankova V."/>
            <person name="Kim E."/>
            <person name="Raoult D."/>
            <person name="Santos L.M.A."/>
            <person name="Elias M."/>
        </authorList>
    </citation>
    <scope>NUCLEOTIDE SEQUENCE [LARGE SCALE GENOMIC DNA]</scope>
    <source>
        <strain evidence="1">CCALA 838</strain>
    </source>
</reference>
<evidence type="ECO:0000313" key="2">
    <source>
        <dbReference type="Proteomes" id="UP000241762"/>
    </source>
</evidence>
<dbReference type="EMBL" id="CP027845">
    <property type="protein sequence ID" value="AVP87742.1"/>
    <property type="molecule type" value="Genomic_DNA"/>
</dbReference>
<dbReference type="InterPro" id="IPR009097">
    <property type="entry name" value="Cyclic_Pdiesterase"/>
</dbReference>
<gene>
    <name evidence="1" type="ORF">phytr_8090</name>
</gene>
<dbReference type="SUPFAM" id="SSF55144">
    <property type="entry name" value="LigT-like"/>
    <property type="match status" value="1"/>
</dbReference>
<protein>
    <recommendedName>
        <fullName evidence="3">2'-5' RNA ligase</fullName>
    </recommendedName>
</protein>
<evidence type="ECO:0000313" key="1">
    <source>
        <dbReference type="EMBL" id="AVP87742.1"/>
    </source>
</evidence>
<dbReference type="Gene3D" id="3.90.1140.10">
    <property type="entry name" value="Cyclic phosphodiesterase"/>
    <property type="match status" value="1"/>
</dbReference>
<sequence>MRLLFILAIVIGYMVDNSLAIEFKKEVREYGIAVIPEAKCYKLASKLNQKISKLLPQFKNLPNIWHITLYQGAFEESDLVKIESEILKLNIKKFDITLTKFYTTADRWVDWGVEKTDIFDVLHRKVVNIASRYHLRPLNRVQDMLDGIEGEIKKQIDMYGTFGLMNFYKPHMTLFYLYPPSKSISKIPQIIEDGRYEGVSCKSDKLIIGELGYNGNIIRVVNVINLATQN</sequence>
<dbReference type="Proteomes" id="UP000241762">
    <property type="component" value="Chromosome"/>
</dbReference>
<dbReference type="RefSeq" id="WP_106874589.1">
    <property type="nucleotide sequence ID" value="NZ_CP027845.1"/>
</dbReference>
<accession>A0A2P1P8Z2</accession>
<evidence type="ECO:0008006" key="3">
    <source>
        <dbReference type="Google" id="ProtNLM"/>
    </source>
</evidence>
<organism evidence="1 2">
    <name type="scientific">Candidatus Phycorickettsia trachydisci</name>
    <dbReference type="NCBI Taxonomy" id="2115978"/>
    <lineage>
        <taxon>Bacteria</taxon>
        <taxon>Pseudomonadati</taxon>
        <taxon>Pseudomonadota</taxon>
        <taxon>Alphaproteobacteria</taxon>
        <taxon>Rickettsiales</taxon>
        <taxon>Rickettsiaceae</taxon>
        <taxon>Candidatus Phycorickettsia</taxon>
    </lineage>
</organism>
<dbReference type="KEGG" id="ptc:phytr_8090"/>